<feature type="compositionally biased region" description="Low complexity" evidence="1">
    <location>
        <begin position="169"/>
        <end position="178"/>
    </location>
</feature>
<evidence type="ECO:0000313" key="2">
    <source>
        <dbReference type="EMBL" id="KAA1072398.1"/>
    </source>
</evidence>
<dbReference type="EMBL" id="VSWC01000170">
    <property type="protein sequence ID" value="KAA1072398.1"/>
    <property type="molecule type" value="Genomic_DNA"/>
</dbReference>
<accession>A0A5B0M8Y6</accession>
<keyword evidence="3" id="KW-1185">Reference proteome</keyword>
<gene>
    <name evidence="2" type="ORF">PGT21_033932</name>
</gene>
<dbReference type="AlphaFoldDB" id="A0A5B0M8Y6"/>
<protein>
    <submittedName>
        <fullName evidence="2">Uncharacterized protein</fullName>
    </submittedName>
</protein>
<evidence type="ECO:0000256" key="1">
    <source>
        <dbReference type="SAM" id="MobiDB-lite"/>
    </source>
</evidence>
<reference evidence="2 3" key="1">
    <citation type="submission" date="2019-05" db="EMBL/GenBank/DDBJ databases">
        <title>Emergence of the Ug99 lineage of the wheat stem rust pathogen through somatic hybridization.</title>
        <authorList>
            <person name="Li F."/>
            <person name="Upadhyaya N.M."/>
            <person name="Sperschneider J."/>
            <person name="Matny O."/>
            <person name="Nguyen-Phuc H."/>
            <person name="Mago R."/>
            <person name="Raley C."/>
            <person name="Miller M.E."/>
            <person name="Silverstein K.A.T."/>
            <person name="Henningsen E."/>
            <person name="Hirsch C.D."/>
            <person name="Visser B."/>
            <person name="Pretorius Z.A."/>
            <person name="Steffenson B.J."/>
            <person name="Schwessinger B."/>
            <person name="Dodds P.N."/>
            <person name="Figueroa M."/>
        </authorList>
    </citation>
    <scope>NUCLEOTIDE SEQUENCE [LARGE SCALE GENOMIC DNA]</scope>
    <source>
        <strain evidence="2">21-0</strain>
    </source>
</reference>
<evidence type="ECO:0000313" key="3">
    <source>
        <dbReference type="Proteomes" id="UP000324748"/>
    </source>
</evidence>
<comment type="caution">
    <text evidence="2">The sequence shown here is derived from an EMBL/GenBank/DDBJ whole genome shotgun (WGS) entry which is preliminary data.</text>
</comment>
<proteinExistence type="predicted"/>
<organism evidence="2 3">
    <name type="scientific">Puccinia graminis f. sp. tritici</name>
    <dbReference type="NCBI Taxonomy" id="56615"/>
    <lineage>
        <taxon>Eukaryota</taxon>
        <taxon>Fungi</taxon>
        <taxon>Dikarya</taxon>
        <taxon>Basidiomycota</taxon>
        <taxon>Pucciniomycotina</taxon>
        <taxon>Pucciniomycetes</taxon>
        <taxon>Pucciniales</taxon>
        <taxon>Pucciniaceae</taxon>
        <taxon>Puccinia</taxon>
    </lineage>
</organism>
<feature type="region of interest" description="Disordered" evidence="1">
    <location>
        <begin position="138"/>
        <end position="194"/>
    </location>
</feature>
<dbReference type="Proteomes" id="UP000324748">
    <property type="component" value="Unassembled WGS sequence"/>
</dbReference>
<sequence length="282" mass="30525">MVADNPLRISVIRWRIPASANGYPPAGADSGADVPVAAAVGCGAQPTAAAPLGCWTLGYTHVLLGGRYTAQLFLNLVGGRYTALRPSLSKPATPTAARKKPQPQTGCLVFGDTERFSRPIVVARGFLGSGPRRLGPIASVPPFPFPHRRRSSLPRRSSLRSSLRRRSSLRSSLRRQFPPLLPTPTPPGANLLDSNLPSRLFDQACLPGILTRVSDRCLQGFLTGKLPFNKVQTSIKSPGTQTWNADLRESEDALNEVMTPTQAIHLRWSPMKESQPPQVLTL</sequence>
<name>A0A5B0M8Y6_PUCGR</name>